<keyword evidence="1" id="KW-0812">Transmembrane</keyword>
<evidence type="ECO:0008006" key="4">
    <source>
        <dbReference type="Google" id="ProtNLM"/>
    </source>
</evidence>
<feature type="transmembrane region" description="Helical" evidence="1">
    <location>
        <begin position="65"/>
        <end position="90"/>
    </location>
</feature>
<evidence type="ECO:0000313" key="2">
    <source>
        <dbReference type="EMBL" id="NYJ78336.1"/>
    </source>
</evidence>
<feature type="transmembrane region" description="Helical" evidence="1">
    <location>
        <begin position="169"/>
        <end position="185"/>
    </location>
</feature>
<name>A0A7Z0K957_9MICC</name>
<reference evidence="2 3" key="1">
    <citation type="submission" date="2020-07" db="EMBL/GenBank/DDBJ databases">
        <title>Sequencing the genomes of 1000 actinobacteria strains.</title>
        <authorList>
            <person name="Klenk H.-P."/>
        </authorList>
    </citation>
    <scope>NUCLEOTIDE SEQUENCE [LARGE SCALE GENOMIC DNA]</scope>
    <source>
        <strain evidence="2 3">DSM 15475</strain>
    </source>
</reference>
<proteinExistence type="predicted"/>
<dbReference type="Proteomes" id="UP000535437">
    <property type="component" value="Unassembled WGS sequence"/>
</dbReference>
<dbReference type="AlphaFoldDB" id="A0A7Z0K957"/>
<gene>
    <name evidence="2" type="ORF">HNR09_001747</name>
</gene>
<comment type="caution">
    <text evidence="2">The sequence shown here is derived from an EMBL/GenBank/DDBJ whole genome shotgun (WGS) entry which is preliminary data.</text>
</comment>
<keyword evidence="3" id="KW-1185">Reference proteome</keyword>
<dbReference type="InterPro" id="IPR049713">
    <property type="entry name" value="Pr6Pr-like"/>
</dbReference>
<protein>
    <recommendedName>
        <fullName evidence="4">FAR-17a/AIG1-like protein</fullName>
    </recommendedName>
</protein>
<evidence type="ECO:0000256" key="1">
    <source>
        <dbReference type="SAM" id="Phobius"/>
    </source>
</evidence>
<accession>A0A7Z0K957</accession>
<evidence type="ECO:0000313" key="3">
    <source>
        <dbReference type="Proteomes" id="UP000535437"/>
    </source>
</evidence>
<dbReference type="NCBIfam" id="NF038065">
    <property type="entry name" value="Pr6Pr"/>
    <property type="match status" value="1"/>
</dbReference>
<keyword evidence="1" id="KW-1133">Transmembrane helix</keyword>
<organism evidence="2 3">
    <name type="scientific">Nesterenkonia xinjiangensis</name>
    <dbReference type="NCBI Taxonomy" id="225327"/>
    <lineage>
        <taxon>Bacteria</taxon>
        <taxon>Bacillati</taxon>
        <taxon>Actinomycetota</taxon>
        <taxon>Actinomycetes</taxon>
        <taxon>Micrococcales</taxon>
        <taxon>Micrococcaceae</taxon>
        <taxon>Nesterenkonia</taxon>
    </lineage>
</organism>
<keyword evidence="1" id="KW-0472">Membrane</keyword>
<dbReference type="RefSeq" id="WP_343047500.1">
    <property type="nucleotide sequence ID" value="NZ_BAAALL010000011.1"/>
</dbReference>
<feature type="transmembrane region" description="Helical" evidence="1">
    <location>
        <begin position="24"/>
        <end position="45"/>
    </location>
</feature>
<feature type="transmembrane region" description="Helical" evidence="1">
    <location>
        <begin position="222"/>
        <end position="244"/>
    </location>
</feature>
<dbReference type="EMBL" id="JACCFY010000001">
    <property type="protein sequence ID" value="NYJ78336.1"/>
    <property type="molecule type" value="Genomic_DNA"/>
</dbReference>
<feature type="transmembrane region" description="Helical" evidence="1">
    <location>
        <begin position="102"/>
        <end position="122"/>
    </location>
</feature>
<sequence length="250" mass="26928">MAEAEAIPSRAATRDQAAPPSATIWAALRVGVAVLGAAAVIAHFDSSVSAAVELKRDIGTTIGNFFSYFTILSNSAAAVFLIWAGLRHLLQGRRIREDPPALAIGLACVTSCTLITGAVYNTLLRHLPLPQGTEPPDWSNEVLHLVVPLFLFADLLLGPRRRALPWRSLWVVVGFPLVWAIYTMVRGPLVTNPESGAPYWYPYPFLDPHDPGLAPIAGYPGVMIHVVGIAVAMIAVSALVIWWGRRAPGL</sequence>